<keyword evidence="7" id="KW-0325">Glycoprotein</keyword>
<dbReference type="KEGG" id="cvg:107097753"/>
<reference evidence="11" key="1">
    <citation type="submission" date="2025-08" db="UniProtKB">
        <authorList>
            <consortium name="Ensembl"/>
        </authorList>
    </citation>
    <scope>IDENTIFICATION</scope>
</reference>
<dbReference type="GeneTree" id="ENSGT00940000174369"/>
<name>A0A3Q2GGI0_CYPVA</name>
<dbReference type="InterPro" id="IPR040216">
    <property type="entry name" value="CTLA4/CD28"/>
</dbReference>
<evidence type="ECO:0000256" key="4">
    <source>
        <dbReference type="ARBA" id="ARBA00022989"/>
    </source>
</evidence>
<accession>A0A3Q2GGI0</accession>
<evidence type="ECO:0000256" key="1">
    <source>
        <dbReference type="ARBA" id="ARBA00004479"/>
    </source>
</evidence>
<comment type="subcellular location">
    <subcellularLocation>
        <location evidence="1">Membrane</location>
        <topology evidence="1">Single-pass type I membrane protein</topology>
    </subcellularLocation>
</comment>
<feature type="signal peptide" evidence="10">
    <location>
        <begin position="1"/>
        <end position="24"/>
    </location>
</feature>
<dbReference type="RefSeq" id="XP_015250518.1">
    <property type="nucleotide sequence ID" value="XM_015395032.1"/>
</dbReference>
<reference evidence="11" key="2">
    <citation type="submission" date="2025-09" db="UniProtKB">
        <authorList>
            <consortium name="Ensembl"/>
        </authorList>
    </citation>
    <scope>IDENTIFICATION</scope>
</reference>
<evidence type="ECO:0000256" key="6">
    <source>
        <dbReference type="ARBA" id="ARBA00023157"/>
    </source>
</evidence>
<evidence type="ECO:0000256" key="8">
    <source>
        <dbReference type="ARBA" id="ARBA00023319"/>
    </source>
</evidence>
<keyword evidence="5 9" id="KW-0472">Membrane</keyword>
<evidence type="ECO:0000256" key="7">
    <source>
        <dbReference type="ARBA" id="ARBA00023180"/>
    </source>
</evidence>
<keyword evidence="3 10" id="KW-0732">Signal</keyword>
<feature type="chain" id="PRO_5018558444" evidence="10">
    <location>
        <begin position="25"/>
        <end position="243"/>
    </location>
</feature>
<evidence type="ECO:0000256" key="3">
    <source>
        <dbReference type="ARBA" id="ARBA00022729"/>
    </source>
</evidence>
<keyword evidence="12" id="KW-1185">Reference proteome</keyword>
<dbReference type="PANTHER" id="PTHR11494">
    <property type="entry name" value="CYTOTOXIC T-LYMPHOCYTE PROTEIN"/>
    <property type="match status" value="1"/>
</dbReference>
<dbReference type="Proteomes" id="UP000265020">
    <property type="component" value="Unassembled WGS sequence"/>
</dbReference>
<dbReference type="InterPro" id="IPR013783">
    <property type="entry name" value="Ig-like_fold"/>
</dbReference>
<dbReference type="GO" id="GO:0050852">
    <property type="term" value="P:T cell receptor signaling pathway"/>
    <property type="evidence" value="ECO:0007669"/>
    <property type="project" value="TreeGrafter"/>
</dbReference>
<dbReference type="GO" id="GO:0009897">
    <property type="term" value="C:external side of plasma membrane"/>
    <property type="evidence" value="ECO:0007669"/>
    <property type="project" value="TreeGrafter"/>
</dbReference>
<proteinExistence type="predicted"/>
<sequence>MFLNHSMMGWTVLAVLSITAPVWSSMKVIQSYRTVSTNGTAQIHCFIRHQMSLTKTHPRQVPANPFSQLEDLQVTLLRGLHGSERVCSSVLNISKQQIKTQQEKDGDVECAFQIKDGALEVALSGLKATHTDIYRCEIQIFYPPPFLQLTGNGTLLHVLESANCPLRGPQRQQGQEDEEGEVRKEPLSVPVVLLVIVIICVLVIITTLQALQWKQGRREPIRMPPNLLLHKVDAVPFSSGNML</sequence>
<dbReference type="Gene3D" id="2.60.40.10">
    <property type="entry name" value="Immunoglobulins"/>
    <property type="match status" value="1"/>
</dbReference>
<keyword evidence="6" id="KW-1015">Disulfide bond</keyword>
<dbReference type="GO" id="GO:0042129">
    <property type="term" value="P:regulation of T cell proliferation"/>
    <property type="evidence" value="ECO:0007669"/>
    <property type="project" value="InterPro"/>
</dbReference>
<evidence type="ECO:0000313" key="12">
    <source>
        <dbReference type="Proteomes" id="UP000265020"/>
    </source>
</evidence>
<feature type="transmembrane region" description="Helical" evidence="9">
    <location>
        <begin position="191"/>
        <end position="213"/>
    </location>
</feature>
<evidence type="ECO:0000256" key="5">
    <source>
        <dbReference type="ARBA" id="ARBA00023136"/>
    </source>
</evidence>
<dbReference type="STRING" id="28743.ENSCVAP00000025345"/>
<evidence type="ECO:0000256" key="10">
    <source>
        <dbReference type="SAM" id="SignalP"/>
    </source>
</evidence>
<evidence type="ECO:0000313" key="11">
    <source>
        <dbReference type="Ensembl" id="ENSCVAP00000025345.1"/>
    </source>
</evidence>
<keyword evidence="8" id="KW-0393">Immunoglobulin domain</keyword>
<dbReference type="Ensembl" id="ENSCVAT00000001874.1">
    <property type="protein sequence ID" value="ENSCVAP00000025345.1"/>
    <property type="gene ID" value="ENSCVAG00000010075.1"/>
</dbReference>
<evidence type="ECO:0000256" key="9">
    <source>
        <dbReference type="SAM" id="Phobius"/>
    </source>
</evidence>
<dbReference type="PANTHER" id="PTHR11494:SF8">
    <property type="entry name" value="CYTOTOXIC T-LYMPHOCYTE PROTEIN 4"/>
    <property type="match status" value="1"/>
</dbReference>
<organism evidence="11 12">
    <name type="scientific">Cyprinodon variegatus</name>
    <name type="common">Sheepshead minnow</name>
    <dbReference type="NCBI Taxonomy" id="28743"/>
    <lineage>
        <taxon>Eukaryota</taxon>
        <taxon>Metazoa</taxon>
        <taxon>Chordata</taxon>
        <taxon>Craniata</taxon>
        <taxon>Vertebrata</taxon>
        <taxon>Euteleostomi</taxon>
        <taxon>Actinopterygii</taxon>
        <taxon>Neopterygii</taxon>
        <taxon>Teleostei</taxon>
        <taxon>Neoteleostei</taxon>
        <taxon>Acanthomorphata</taxon>
        <taxon>Ovalentaria</taxon>
        <taxon>Atherinomorphae</taxon>
        <taxon>Cyprinodontiformes</taxon>
        <taxon>Cyprinodontidae</taxon>
        <taxon>Cyprinodon</taxon>
    </lineage>
</organism>
<keyword evidence="4 9" id="KW-1133">Transmembrane helix</keyword>
<dbReference type="OrthoDB" id="9908091at2759"/>
<evidence type="ECO:0000256" key="2">
    <source>
        <dbReference type="ARBA" id="ARBA00022692"/>
    </source>
</evidence>
<keyword evidence="2 9" id="KW-0812">Transmembrane</keyword>
<dbReference type="OMA" id="EPIRMPP"/>
<dbReference type="CTD" id="940"/>
<protein>
    <submittedName>
        <fullName evidence="11">T-cell-specific surface glycoprotein CD28-like</fullName>
    </submittedName>
</protein>
<dbReference type="GeneID" id="107097753"/>
<dbReference type="AlphaFoldDB" id="A0A3Q2GGI0"/>